<feature type="compositionally biased region" description="Basic and acidic residues" evidence="1">
    <location>
        <begin position="48"/>
        <end position="59"/>
    </location>
</feature>
<dbReference type="EMBL" id="RCZC01000012">
    <property type="protein sequence ID" value="TPG47015.1"/>
    <property type="molecule type" value="Genomic_DNA"/>
</dbReference>
<dbReference type="AlphaFoldDB" id="A0A502FC72"/>
<dbReference type="Proteomes" id="UP000319931">
    <property type="component" value="Unassembled WGS sequence"/>
</dbReference>
<gene>
    <name evidence="2" type="ORF">EAH76_22940</name>
</gene>
<comment type="caution">
    <text evidence="2">The sequence shown here is derived from an EMBL/GenBank/DDBJ whole genome shotgun (WGS) entry which is preliminary data.</text>
</comment>
<feature type="region of interest" description="Disordered" evidence="1">
    <location>
        <begin position="38"/>
        <end position="59"/>
    </location>
</feature>
<organism evidence="2 3">
    <name type="scientific">Sphingomonas glacialis</name>
    <dbReference type="NCBI Taxonomy" id="658225"/>
    <lineage>
        <taxon>Bacteria</taxon>
        <taxon>Pseudomonadati</taxon>
        <taxon>Pseudomonadota</taxon>
        <taxon>Alphaproteobacteria</taxon>
        <taxon>Sphingomonadales</taxon>
        <taxon>Sphingomonadaceae</taxon>
        <taxon>Sphingomonas</taxon>
    </lineage>
</organism>
<proteinExistence type="predicted"/>
<sequence>MARLPCDIPIEAAAEHGEVILDGPDGLAASLTPEAARRSAKTMVKAAETAERNPDAETP</sequence>
<dbReference type="OrthoDB" id="7452167at2"/>
<dbReference type="RefSeq" id="WP_140852600.1">
    <property type="nucleotide sequence ID" value="NZ_RCZC01000012.1"/>
</dbReference>
<evidence type="ECO:0000256" key="1">
    <source>
        <dbReference type="SAM" id="MobiDB-lite"/>
    </source>
</evidence>
<accession>A0A502FC72</accession>
<evidence type="ECO:0000313" key="3">
    <source>
        <dbReference type="Proteomes" id="UP000319931"/>
    </source>
</evidence>
<keyword evidence="3" id="KW-1185">Reference proteome</keyword>
<protein>
    <submittedName>
        <fullName evidence="2">Uncharacterized protein</fullName>
    </submittedName>
</protein>
<evidence type="ECO:0000313" key="2">
    <source>
        <dbReference type="EMBL" id="TPG47015.1"/>
    </source>
</evidence>
<name>A0A502FC72_9SPHN</name>
<reference evidence="2 3" key="1">
    <citation type="journal article" date="2019" name="Environ. Microbiol.">
        <title>Species interactions and distinct microbial communities in high Arctic permafrost affected cryosols are associated with the CH4 and CO2 gas fluxes.</title>
        <authorList>
            <person name="Altshuler I."/>
            <person name="Hamel J."/>
            <person name="Turney S."/>
            <person name="Magnuson E."/>
            <person name="Levesque R."/>
            <person name="Greer C."/>
            <person name="Whyte L.G."/>
        </authorList>
    </citation>
    <scope>NUCLEOTIDE SEQUENCE [LARGE SCALE GENOMIC DNA]</scope>
    <source>
        <strain evidence="2 3">E6.1</strain>
    </source>
</reference>